<evidence type="ECO:0000313" key="6">
    <source>
        <dbReference type="Proteomes" id="UP000054350"/>
    </source>
</evidence>
<keyword evidence="3" id="KW-0493">Microtubule</keyword>
<organism evidence="5 6">
    <name type="scientific">Allomyces macrogynus (strain ATCC 38327)</name>
    <name type="common">Allomyces javanicus var. macrogynus</name>
    <dbReference type="NCBI Taxonomy" id="578462"/>
    <lineage>
        <taxon>Eukaryota</taxon>
        <taxon>Fungi</taxon>
        <taxon>Fungi incertae sedis</taxon>
        <taxon>Blastocladiomycota</taxon>
        <taxon>Blastocladiomycetes</taxon>
        <taxon>Blastocladiales</taxon>
        <taxon>Blastocladiaceae</taxon>
        <taxon>Allomyces</taxon>
    </lineage>
</organism>
<dbReference type="Proteomes" id="UP000054350">
    <property type="component" value="Unassembled WGS sequence"/>
</dbReference>
<dbReference type="InterPro" id="IPR004226">
    <property type="entry name" value="TBCA"/>
</dbReference>
<reference evidence="6" key="2">
    <citation type="submission" date="2009-11" db="EMBL/GenBank/DDBJ databases">
        <title>The Genome Sequence of Allomyces macrogynus strain ATCC 38327.</title>
        <authorList>
            <consortium name="The Broad Institute Genome Sequencing Platform"/>
            <person name="Russ C."/>
            <person name="Cuomo C."/>
            <person name="Shea T."/>
            <person name="Young S.K."/>
            <person name="Zeng Q."/>
            <person name="Koehrsen M."/>
            <person name="Haas B."/>
            <person name="Borodovsky M."/>
            <person name="Guigo R."/>
            <person name="Alvarado L."/>
            <person name="Berlin A."/>
            <person name="Borenstein D."/>
            <person name="Chen Z."/>
            <person name="Engels R."/>
            <person name="Freedman E."/>
            <person name="Gellesch M."/>
            <person name="Goldberg J."/>
            <person name="Griggs A."/>
            <person name="Gujja S."/>
            <person name="Heiman D."/>
            <person name="Hepburn T."/>
            <person name="Howarth C."/>
            <person name="Jen D."/>
            <person name="Larson L."/>
            <person name="Lewis B."/>
            <person name="Mehta T."/>
            <person name="Park D."/>
            <person name="Pearson M."/>
            <person name="Roberts A."/>
            <person name="Saif S."/>
            <person name="Shenoy N."/>
            <person name="Sisk P."/>
            <person name="Stolte C."/>
            <person name="Sykes S."/>
            <person name="Walk T."/>
            <person name="White J."/>
            <person name="Yandava C."/>
            <person name="Burger G."/>
            <person name="Gray M.W."/>
            <person name="Holland P.W.H."/>
            <person name="King N."/>
            <person name="Lang F.B.F."/>
            <person name="Roger A.J."/>
            <person name="Ruiz-Trillo I."/>
            <person name="Lander E."/>
            <person name="Nusbaum C."/>
        </authorList>
    </citation>
    <scope>NUCLEOTIDE SEQUENCE [LARGE SCALE GENOMIC DNA]</scope>
    <source>
        <strain evidence="6">ATCC 38327</strain>
    </source>
</reference>
<keyword evidence="3" id="KW-0963">Cytoplasm</keyword>
<dbReference type="GO" id="GO:0005874">
    <property type="term" value="C:microtubule"/>
    <property type="evidence" value="ECO:0007669"/>
    <property type="project" value="UniProtKB-KW"/>
</dbReference>
<dbReference type="STRING" id="578462.A0A0L0T9L9"/>
<dbReference type="PANTHER" id="PTHR21500">
    <property type="entry name" value="TUBULIN-SPECIFIC CHAPERONE A"/>
    <property type="match status" value="1"/>
</dbReference>
<dbReference type="Pfam" id="PF02970">
    <property type="entry name" value="TBCA"/>
    <property type="match status" value="1"/>
</dbReference>
<evidence type="ECO:0000256" key="2">
    <source>
        <dbReference type="ARBA" id="ARBA00023186"/>
    </source>
</evidence>
<evidence type="ECO:0000256" key="3">
    <source>
        <dbReference type="RuleBase" id="RU364030"/>
    </source>
</evidence>
<keyword evidence="6" id="KW-1185">Reference proteome</keyword>
<comment type="subcellular location">
    <subcellularLocation>
        <location evidence="3">Cytoplasm</location>
        <location evidence="3">Cytoskeleton</location>
    </subcellularLocation>
</comment>
<dbReference type="SUPFAM" id="SSF46988">
    <property type="entry name" value="Tubulin chaperone cofactor A"/>
    <property type="match status" value="1"/>
</dbReference>
<keyword evidence="2 3" id="KW-0143">Chaperone</keyword>
<feature type="region of interest" description="Disordered" evidence="4">
    <location>
        <begin position="105"/>
        <end position="136"/>
    </location>
</feature>
<name>A0A0L0T9L9_ALLM3</name>
<evidence type="ECO:0000256" key="1">
    <source>
        <dbReference type="ARBA" id="ARBA00006806"/>
    </source>
</evidence>
<dbReference type="OMA" id="HEIEHQK"/>
<dbReference type="eggNOG" id="KOG3470">
    <property type="taxonomic scope" value="Eukaryota"/>
</dbReference>
<dbReference type="GO" id="GO:0007021">
    <property type="term" value="P:tubulin complex assembly"/>
    <property type="evidence" value="ECO:0007669"/>
    <property type="project" value="UniProtKB-UniRule"/>
</dbReference>
<dbReference type="EMBL" id="GG745371">
    <property type="protein sequence ID" value="KNE71259.1"/>
    <property type="molecule type" value="Genomic_DNA"/>
</dbReference>
<gene>
    <name evidence="5" type="ORF">AMAG_20319</name>
</gene>
<protein>
    <recommendedName>
        <fullName evidence="3">Tubulin-specific chaperone A</fullName>
    </recommendedName>
</protein>
<dbReference type="AlphaFoldDB" id="A0A0L0T9L9"/>
<dbReference type="GO" id="GO:0005829">
    <property type="term" value="C:cytosol"/>
    <property type="evidence" value="ECO:0007669"/>
    <property type="project" value="TreeGrafter"/>
</dbReference>
<dbReference type="PANTHER" id="PTHR21500:SF0">
    <property type="entry name" value="TUBULIN-SPECIFIC CHAPERONE A"/>
    <property type="match status" value="1"/>
</dbReference>
<sequence length="136" mass="14815">MSAIRDLKIKTGVVKRVHKETFMYQKEAEQQQARIQKLIESGADEHDVRKQKEVLQETLVMIPDTQRRLAAAFHELEGAVDALSKFPDVQGTPELEAAQAILPAGRGAARAPEPAPDPPAAAAPSSPAGVLRGRFR</sequence>
<dbReference type="GO" id="GO:0048487">
    <property type="term" value="F:beta-tubulin binding"/>
    <property type="evidence" value="ECO:0007669"/>
    <property type="project" value="InterPro"/>
</dbReference>
<dbReference type="OrthoDB" id="296187at2759"/>
<proteinExistence type="inferred from homology"/>
<evidence type="ECO:0000313" key="5">
    <source>
        <dbReference type="EMBL" id="KNE71259.1"/>
    </source>
</evidence>
<dbReference type="GO" id="GO:0007023">
    <property type="term" value="P:post-chaperonin tubulin folding pathway"/>
    <property type="evidence" value="ECO:0007669"/>
    <property type="project" value="UniProtKB-UniRule"/>
</dbReference>
<dbReference type="Gene3D" id="1.20.58.90">
    <property type="match status" value="1"/>
</dbReference>
<accession>A0A0L0T9L9</accession>
<dbReference type="InterPro" id="IPR036126">
    <property type="entry name" value="TBCA_sf"/>
</dbReference>
<reference evidence="5 6" key="1">
    <citation type="submission" date="2009-11" db="EMBL/GenBank/DDBJ databases">
        <title>Annotation of Allomyces macrogynus ATCC 38327.</title>
        <authorList>
            <consortium name="The Broad Institute Genome Sequencing Platform"/>
            <person name="Russ C."/>
            <person name="Cuomo C."/>
            <person name="Burger G."/>
            <person name="Gray M.W."/>
            <person name="Holland P.W.H."/>
            <person name="King N."/>
            <person name="Lang F.B.F."/>
            <person name="Roger A.J."/>
            <person name="Ruiz-Trillo I."/>
            <person name="Young S.K."/>
            <person name="Zeng Q."/>
            <person name="Gargeya S."/>
            <person name="Fitzgerald M."/>
            <person name="Haas B."/>
            <person name="Abouelleil A."/>
            <person name="Alvarado L."/>
            <person name="Arachchi H.M."/>
            <person name="Berlin A."/>
            <person name="Chapman S.B."/>
            <person name="Gearin G."/>
            <person name="Goldberg J."/>
            <person name="Griggs A."/>
            <person name="Gujja S."/>
            <person name="Hansen M."/>
            <person name="Heiman D."/>
            <person name="Howarth C."/>
            <person name="Larimer J."/>
            <person name="Lui A."/>
            <person name="MacDonald P.J.P."/>
            <person name="McCowen C."/>
            <person name="Montmayeur A."/>
            <person name="Murphy C."/>
            <person name="Neiman D."/>
            <person name="Pearson M."/>
            <person name="Priest M."/>
            <person name="Roberts A."/>
            <person name="Saif S."/>
            <person name="Shea T."/>
            <person name="Sisk P."/>
            <person name="Stolte C."/>
            <person name="Sykes S."/>
            <person name="Wortman J."/>
            <person name="Nusbaum C."/>
            <person name="Birren B."/>
        </authorList>
    </citation>
    <scope>NUCLEOTIDE SEQUENCE [LARGE SCALE GENOMIC DNA]</scope>
    <source>
        <strain evidence="5 6">ATCC 38327</strain>
    </source>
</reference>
<comment type="similarity">
    <text evidence="1 3">Belongs to the TBCA family.</text>
</comment>
<keyword evidence="3" id="KW-0206">Cytoskeleton</keyword>
<comment type="subunit">
    <text evidence="3">Supercomplex made of cofactors A to E. Cofactors A and D function by capturing and stabilizing tubulin in a quasi-native conformation. Cofactor E binds to the cofactor D-tubulin complex; interaction with cofactor C then causes the release of tubulin polypeptides that are committed to the native state.</text>
</comment>
<dbReference type="VEuPathDB" id="FungiDB:AMAG_20319"/>
<evidence type="ECO:0000256" key="4">
    <source>
        <dbReference type="SAM" id="MobiDB-lite"/>
    </source>
</evidence>